<dbReference type="KEGG" id="caua:113111398"/>
<dbReference type="Pfam" id="PF15256">
    <property type="entry name" value="SPATIAL"/>
    <property type="match status" value="1"/>
</dbReference>
<sequence length="345" mass="38515">MSRSRCFSVSPGASVWLCSESPGNNSKHQRNTVNREIMETSDEQVYEAEQTQSVCQEKALCETPSTSRTSTRGSLRFGSLSHHSFFSRHNPHPHRVRHMQGLNGKPVCTVNDDWYGFTPLCPHPLIKSQVSGSRSSAFVTPEMGSDRSGPRAALISESWREELKDLATKVSLSAAAETQLDKREKLTDEEVPRRKTQYSAQSGRIIPASSWGGKKRSSRTSHKRVQRWQTQTLEGVELKVLELLCQILQTDSLSTVQHWLLLASDREKELVQGLLQQAMADSSSLTQQTSGSELLPLTSEDLPDHVFLSSSVSRSKSISHPEETLQDNPERIGEAEVLTLYPENT</sequence>
<evidence type="ECO:0000313" key="3">
    <source>
        <dbReference type="RefSeq" id="XP_026131847.1"/>
    </source>
</evidence>
<feature type="region of interest" description="Disordered" evidence="1">
    <location>
        <begin position="181"/>
        <end position="202"/>
    </location>
</feature>
<protein>
    <submittedName>
        <fullName evidence="3">Protein TBATA</fullName>
    </submittedName>
</protein>
<gene>
    <name evidence="3" type="primary">LOC113111398</name>
</gene>
<feature type="region of interest" description="Disordered" evidence="1">
    <location>
        <begin position="313"/>
        <end position="335"/>
    </location>
</feature>
<feature type="compositionally biased region" description="Basic and acidic residues" evidence="1">
    <location>
        <begin position="181"/>
        <end position="193"/>
    </location>
</feature>
<dbReference type="PANTHER" id="PTHR33772:SF1">
    <property type="entry name" value="PROTEIN TBATA"/>
    <property type="match status" value="1"/>
</dbReference>
<dbReference type="Proteomes" id="UP000515129">
    <property type="component" value="Chromosome 12"/>
</dbReference>
<dbReference type="OrthoDB" id="9982103at2759"/>
<dbReference type="PANTHER" id="PTHR33772">
    <property type="entry name" value="THYMUS, BRAIN AND TESTES-ASSOCIATED"/>
    <property type="match status" value="1"/>
</dbReference>
<reference evidence="3" key="1">
    <citation type="submission" date="2025-08" db="UniProtKB">
        <authorList>
            <consortium name="RefSeq"/>
        </authorList>
    </citation>
    <scope>IDENTIFICATION</scope>
    <source>
        <strain evidence="3">Wakin</strain>
        <tissue evidence="3">Muscle</tissue>
    </source>
</reference>
<dbReference type="GeneID" id="113111398"/>
<feature type="compositionally biased region" description="Basic and acidic residues" evidence="1">
    <location>
        <begin position="319"/>
        <end position="334"/>
    </location>
</feature>
<organism evidence="2 3">
    <name type="scientific">Carassius auratus</name>
    <name type="common">Goldfish</name>
    <dbReference type="NCBI Taxonomy" id="7957"/>
    <lineage>
        <taxon>Eukaryota</taxon>
        <taxon>Metazoa</taxon>
        <taxon>Chordata</taxon>
        <taxon>Craniata</taxon>
        <taxon>Vertebrata</taxon>
        <taxon>Euteleostomi</taxon>
        <taxon>Actinopterygii</taxon>
        <taxon>Neopterygii</taxon>
        <taxon>Teleostei</taxon>
        <taxon>Ostariophysi</taxon>
        <taxon>Cypriniformes</taxon>
        <taxon>Cyprinidae</taxon>
        <taxon>Cyprininae</taxon>
        <taxon>Carassius</taxon>
    </lineage>
</organism>
<proteinExistence type="predicted"/>
<name>A0A6P6QEY1_CARAU</name>
<dbReference type="RefSeq" id="XP_026131847.1">
    <property type="nucleotide sequence ID" value="XM_026276062.1"/>
</dbReference>
<accession>A0A6P6QEY1</accession>
<dbReference type="InterPro" id="IPR037394">
    <property type="entry name" value="TBATA-like"/>
</dbReference>
<evidence type="ECO:0000256" key="1">
    <source>
        <dbReference type="SAM" id="MobiDB-lite"/>
    </source>
</evidence>
<keyword evidence="2" id="KW-1185">Reference proteome</keyword>
<evidence type="ECO:0000313" key="2">
    <source>
        <dbReference type="Proteomes" id="UP000515129"/>
    </source>
</evidence>
<dbReference type="AlphaFoldDB" id="A0A6P6QEY1"/>